<gene>
    <name evidence="6" type="ORF">NIES2135_38740</name>
</gene>
<reference evidence="6 7" key="1">
    <citation type="submission" date="2017-06" db="EMBL/GenBank/DDBJ databases">
        <title>Genome sequencing of cyanobaciteial culture collection at National Institute for Environmental Studies (NIES).</title>
        <authorList>
            <person name="Hirose Y."/>
            <person name="Shimura Y."/>
            <person name="Fujisawa T."/>
            <person name="Nakamura Y."/>
            <person name="Kawachi M."/>
        </authorList>
    </citation>
    <scope>NUCLEOTIDE SEQUENCE [LARGE SCALE GENOMIC DNA]</scope>
    <source>
        <strain evidence="6 7">NIES-2135</strain>
    </source>
</reference>
<evidence type="ECO:0000256" key="2">
    <source>
        <dbReference type="ARBA" id="ARBA00022803"/>
    </source>
</evidence>
<proteinExistence type="predicted"/>
<evidence type="ECO:0000256" key="1">
    <source>
        <dbReference type="ARBA" id="ARBA00022737"/>
    </source>
</evidence>
<feature type="transmembrane region" description="Helical" evidence="5">
    <location>
        <begin position="16"/>
        <end position="41"/>
    </location>
</feature>
<dbReference type="Proteomes" id="UP000217895">
    <property type="component" value="Chromosome"/>
</dbReference>
<dbReference type="EMBL" id="AP018203">
    <property type="protein sequence ID" value="BAY57011.1"/>
    <property type="molecule type" value="Genomic_DNA"/>
</dbReference>
<protein>
    <submittedName>
        <fullName evidence="6">Uncharacterized protein</fullName>
    </submittedName>
</protein>
<keyword evidence="5" id="KW-1133">Transmembrane helix</keyword>
<dbReference type="Pfam" id="PF13181">
    <property type="entry name" value="TPR_8"/>
    <property type="match status" value="1"/>
</dbReference>
<keyword evidence="2 3" id="KW-0802">TPR repeat</keyword>
<feature type="repeat" description="TPR" evidence="3">
    <location>
        <begin position="255"/>
        <end position="288"/>
    </location>
</feature>
<keyword evidence="5" id="KW-0472">Membrane</keyword>
<keyword evidence="7" id="KW-1185">Reference proteome</keyword>
<dbReference type="NCBIfam" id="NF047558">
    <property type="entry name" value="TPR_END_plus"/>
    <property type="match status" value="1"/>
</dbReference>
<evidence type="ECO:0000313" key="6">
    <source>
        <dbReference type="EMBL" id="BAY57011.1"/>
    </source>
</evidence>
<evidence type="ECO:0000256" key="3">
    <source>
        <dbReference type="PROSITE-ProRule" id="PRU00339"/>
    </source>
</evidence>
<dbReference type="SMART" id="SM00028">
    <property type="entry name" value="TPR"/>
    <property type="match status" value="3"/>
</dbReference>
<evidence type="ECO:0000313" key="7">
    <source>
        <dbReference type="Proteomes" id="UP000217895"/>
    </source>
</evidence>
<dbReference type="Gene3D" id="1.25.40.10">
    <property type="entry name" value="Tetratricopeptide repeat domain"/>
    <property type="match status" value="2"/>
</dbReference>
<dbReference type="InterPro" id="IPR011990">
    <property type="entry name" value="TPR-like_helical_dom_sf"/>
</dbReference>
<name>A0A1Z4JJX0_LEPBY</name>
<keyword evidence="1" id="KW-0677">Repeat</keyword>
<evidence type="ECO:0000256" key="5">
    <source>
        <dbReference type="SAM" id="Phobius"/>
    </source>
</evidence>
<evidence type="ECO:0000256" key="4">
    <source>
        <dbReference type="SAM" id="Coils"/>
    </source>
</evidence>
<feature type="repeat" description="TPR" evidence="3">
    <location>
        <begin position="328"/>
        <end position="361"/>
    </location>
</feature>
<feature type="transmembrane region" description="Helical" evidence="5">
    <location>
        <begin position="62"/>
        <end position="84"/>
    </location>
</feature>
<dbReference type="PROSITE" id="PS50005">
    <property type="entry name" value="TPR"/>
    <property type="match status" value="2"/>
</dbReference>
<dbReference type="PANTHER" id="PTHR44943">
    <property type="entry name" value="CELLULOSE SYNTHASE OPERON PROTEIN C"/>
    <property type="match status" value="1"/>
</dbReference>
<keyword evidence="5" id="KW-0812">Transmembrane</keyword>
<dbReference type="SUPFAM" id="SSF48452">
    <property type="entry name" value="TPR-like"/>
    <property type="match status" value="1"/>
</dbReference>
<accession>A0A1Z4JJX0</accession>
<organism evidence="6 7">
    <name type="scientific">Leptolyngbya boryana NIES-2135</name>
    <dbReference type="NCBI Taxonomy" id="1973484"/>
    <lineage>
        <taxon>Bacteria</taxon>
        <taxon>Bacillati</taxon>
        <taxon>Cyanobacteriota</taxon>
        <taxon>Cyanophyceae</taxon>
        <taxon>Leptolyngbyales</taxon>
        <taxon>Leptolyngbyaceae</taxon>
        <taxon>Leptolyngbya group</taxon>
        <taxon>Leptolyngbya</taxon>
    </lineage>
</organism>
<dbReference type="InterPro" id="IPR051685">
    <property type="entry name" value="Ycf3/AcsC/BcsC/TPR_MFPF"/>
</dbReference>
<sequence>MQNKKPQSKQNNLPTLLLSIAVTLYLLMMATTFGISSYLMLNPRGATQTSVRDDIEKEVDRSYTRFFTQFNFAVFLIGISVWVLRQSVINNLQSELRKQFKEEVEEEFKKELKNLKEEVENDFEKDLDNLRSDLAAQRQKDELIQEISVFLPSPNSFFQEEIKPEIQEMLTELIVKLQSLKSGNPRLRLTFEDYTKWGDGLFYLANYQVLSDYQSINAWFKRTGSTNHVEEDKIISQYEEAILKYEQAIEIKETYYAYLGLGNARRMAGEYKKSIDCYDRAIQLEQLPFVALVNKGLAYRRWYNNEQEGMSRGIKCFEQATLIAPNYPRAWYNQACYYAFLGNIEEAVRNLNQAINLAPSKARQLARKDSDFELIREREEFKKLLEELTA</sequence>
<dbReference type="PANTHER" id="PTHR44943:SF8">
    <property type="entry name" value="TPR REPEAT-CONTAINING PROTEIN MJ0263"/>
    <property type="match status" value="1"/>
</dbReference>
<dbReference type="InterPro" id="IPR019734">
    <property type="entry name" value="TPR_rpt"/>
</dbReference>
<feature type="coiled-coil region" evidence="4">
    <location>
        <begin position="98"/>
        <end position="140"/>
    </location>
</feature>
<dbReference type="AlphaFoldDB" id="A0A1Z4JJX0"/>
<keyword evidence="4" id="KW-0175">Coiled coil</keyword>